<feature type="domain" description="DUF7146" evidence="2">
    <location>
        <begin position="92"/>
        <end position="191"/>
    </location>
</feature>
<name>A0A2R8AZ70_9RHOB</name>
<dbReference type="SUPFAM" id="SSF56731">
    <property type="entry name" value="DNA primase core"/>
    <property type="match status" value="1"/>
</dbReference>
<keyword evidence="4" id="KW-1185">Reference proteome</keyword>
<evidence type="ECO:0000313" key="3">
    <source>
        <dbReference type="EMBL" id="SPF81139.1"/>
    </source>
</evidence>
<protein>
    <submittedName>
        <fullName evidence="3">Uncharacterized protein</fullName>
    </submittedName>
</protein>
<dbReference type="Gene3D" id="3.40.1360.10">
    <property type="match status" value="1"/>
</dbReference>
<accession>A0A2R8AZ70</accession>
<evidence type="ECO:0000259" key="2">
    <source>
        <dbReference type="Pfam" id="PF23639"/>
    </source>
</evidence>
<evidence type="ECO:0000259" key="1">
    <source>
        <dbReference type="Pfam" id="PF13362"/>
    </source>
</evidence>
<dbReference type="InterPro" id="IPR006171">
    <property type="entry name" value="TOPRIM_dom"/>
</dbReference>
<evidence type="ECO:0000313" key="4">
    <source>
        <dbReference type="Proteomes" id="UP000244904"/>
    </source>
</evidence>
<proteinExistence type="predicted"/>
<feature type="domain" description="Toprim" evidence="1">
    <location>
        <begin position="198"/>
        <end position="289"/>
    </location>
</feature>
<reference evidence="4" key="1">
    <citation type="submission" date="2018-03" db="EMBL/GenBank/DDBJ databases">
        <authorList>
            <person name="Rodrigo-Torres L."/>
            <person name="Arahal R. D."/>
            <person name="Lucena T."/>
        </authorList>
    </citation>
    <scope>NUCLEOTIDE SEQUENCE [LARGE SCALE GENOMIC DNA]</scope>
    <source>
        <strain evidence="4">CECT 8871</strain>
    </source>
</reference>
<organism evidence="3 4">
    <name type="scientific">Pseudoprimorskyibacter insulae</name>
    <dbReference type="NCBI Taxonomy" id="1695997"/>
    <lineage>
        <taxon>Bacteria</taxon>
        <taxon>Pseudomonadati</taxon>
        <taxon>Pseudomonadota</taxon>
        <taxon>Alphaproteobacteria</taxon>
        <taxon>Rhodobacterales</taxon>
        <taxon>Paracoccaceae</taxon>
        <taxon>Pseudoprimorskyibacter</taxon>
    </lineage>
</organism>
<dbReference type="Proteomes" id="UP000244904">
    <property type="component" value="Unassembled WGS sequence"/>
</dbReference>
<dbReference type="RefSeq" id="WP_245897878.1">
    <property type="nucleotide sequence ID" value="NZ_OMOJ01000007.1"/>
</dbReference>
<gene>
    <name evidence="3" type="ORF">PRI8871_02959</name>
</gene>
<dbReference type="Pfam" id="PF13362">
    <property type="entry name" value="Toprim_3"/>
    <property type="match status" value="1"/>
</dbReference>
<dbReference type="InterPro" id="IPR055570">
    <property type="entry name" value="DUF7146"/>
</dbReference>
<dbReference type="EMBL" id="OMOJ01000007">
    <property type="protein sequence ID" value="SPF81139.1"/>
    <property type="molecule type" value="Genomic_DNA"/>
</dbReference>
<sequence length="291" mass="30984">MDARTLTQTLKGHWYGRYGTAPCPVCQPEQRKGQNALTLSEGQAGLLAHCKKSNCGFSDILGAAHVAPGLWTPPDPATRAKANTAKQADAKRRADQAFRLWQEAEPITGTIAETYLRGRGITCDLPETLRFHPECWHGATARRYPAMVALVEGCKSFGIHRTYLRPDGASKADIAPCKAMLGATSGGAVRLTDQPGPLVVAEGIETGLSLASGLLSLRATIWSALSTSGMRGLFLHSGKGRLKIASDGDAAGREAAQALAMRAHSLGWQVSMLPAPNGRDWNDVLMMKGGK</sequence>
<dbReference type="AlphaFoldDB" id="A0A2R8AZ70"/>
<dbReference type="Pfam" id="PF23639">
    <property type="entry name" value="DUF7146"/>
    <property type="match status" value="1"/>
</dbReference>